<evidence type="ECO:0000259" key="4">
    <source>
        <dbReference type="PROSITE" id="PS50026"/>
    </source>
</evidence>
<evidence type="ECO:0000313" key="5">
    <source>
        <dbReference type="Ensembl" id="ENSAMXP00000033098.1"/>
    </source>
</evidence>
<protein>
    <submittedName>
        <fullName evidence="5">Si:dkey-88l16.4</fullName>
    </submittedName>
</protein>
<evidence type="ECO:0000256" key="2">
    <source>
        <dbReference type="ARBA" id="ARBA00023157"/>
    </source>
</evidence>
<dbReference type="SMART" id="SM00179">
    <property type="entry name" value="EGF_CA"/>
    <property type="match status" value="1"/>
</dbReference>
<dbReference type="Gene3D" id="2.10.25.10">
    <property type="entry name" value="Laminin"/>
    <property type="match status" value="1"/>
</dbReference>
<reference evidence="6" key="2">
    <citation type="journal article" date="2014" name="Nat. Commun.">
        <title>The cavefish genome reveals candidate genes for eye loss.</title>
        <authorList>
            <person name="McGaugh S.E."/>
            <person name="Gross J.B."/>
            <person name="Aken B."/>
            <person name="Blin M."/>
            <person name="Borowsky R."/>
            <person name="Chalopin D."/>
            <person name="Hinaux H."/>
            <person name="Jeffery W.R."/>
            <person name="Keene A."/>
            <person name="Ma L."/>
            <person name="Minx P."/>
            <person name="Murphy D."/>
            <person name="O'Quin K.E."/>
            <person name="Retaux S."/>
            <person name="Rohner N."/>
            <person name="Searle S.M."/>
            <person name="Stahl B.A."/>
            <person name="Tabin C."/>
            <person name="Volff J.N."/>
            <person name="Yoshizawa M."/>
            <person name="Warren W.C."/>
        </authorList>
    </citation>
    <scope>NUCLEOTIDE SEQUENCE [LARGE SCALE GENOMIC DNA]</scope>
    <source>
        <strain evidence="6">female</strain>
    </source>
</reference>
<dbReference type="SMART" id="SM00181">
    <property type="entry name" value="EGF"/>
    <property type="match status" value="1"/>
</dbReference>
<dbReference type="InterPro" id="IPR049883">
    <property type="entry name" value="NOTCH1_EGF-like"/>
</dbReference>
<dbReference type="AlphaFoldDB" id="A0A3B1IT25"/>
<dbReference type="PROSITE" id="PS50026">
    <property type="entry name" value="EGF_3"/>
    <property type="match status" value="1"/>
</dbReference>
<keyword evidence="1 3" id="KW-0245">EGF-like domain</keyword>
<evidence type="ECO:0000313" key="6">
    <source>
        <dbReference type="Proteomes" id="UP000018467"/>
    </source>
</evidence>
<evidence type="ECO:0000256" key="1">
    <source>
        <dbReference type="ARBA" id="ARBA00022536"/>
    </source>
</evidence>
<comment type="caution">
    <text evidence="3">Lacks conserved residue(s) required for the propagation of feature annotation.</text>
</comment>
<dbReference type="PROSITE" id="PS00010">
    <property type="entry name" value="ASX_HYDROXYL"/>
    <property type="match status" value="1"/>
</dbReference>
<name>A0A3B1IT25_ASTMX</name>
<dbReference type="GeneTree" id="ENSGT00940000177756"/>
<dbReference type="Bgee" id="ENSAMXG00000033990">
    <property type="expression patterns" value="Expressed in ovary and 3 other cell types or tissues"/>
</dbReference>
<dbReference type="Ensembl" id="ENSAMXT00000035995.1">
    <property type="protein sequence ID" value="ENSAMXP00000033098.1"/>
    <property type="gene ID" value="ENSAMXG00000033990.1"/>
</dbReference>
<dbReference type="PROSITE" id="PS01186">
    <property type="entry name" value="EGF_2"/>
    <property type="match status" value="1"/>
</dbReference>
<dbReference type="CDD" id="cd00054">
    <property type="entry name" value="EGF_CA"/>
    <property type="match status" value="1"/>
</dbReference>
<reference evidence="5" key="3">
    <citation type="submission" date="2025-08" db="UniProtKB">
        <authorList>
            <consortium name="Ensembl"/>
        </authorList>
    </citation>
    <scope>IDENTIFICATION</scope>
</reference>
<dbReference type="GO" id="GO:0005509">
    <property type="term" value="F:calcium ion binding"/>
    <property type="evidence" value="ECO:0007669"/>
    <property type="project" value="InterPro"/>
</dbReference>
<accession>A0A3B1IT25</accession>
<keyword evidence="6" id="KW-1185">Reference proteome</keyword>
<dbReference type="Pfam" id="PF07645">
    <property type="entry name" value="EGF_CA"/>
    <property type="match status" value="1"/>
</dbReference>
<dbReference type="STRING" id="7994.ENSAMXP00000033098"/>
<dbReference type="InterPro" id="IPR000742">
    <property type="entry name" value="EGF"/>
</dbReference>
<dbReference type="InParanoid" id="A0A3B1IT25"/>
<reference evidence="5" key="4">
    <citation type="submission" date="2025-09" db="UniProtKB">
        <authorList>
            <consortium name="Ensembl"/>
        </authorList>
    </citation>
    <scope>IDENTIFICATION</scope>
</reference>
<sequence length="117" mass="12953">MKLSSNGAKIDECAQPYGPCMHTCVNKKGSFQCRCNQGFKLQNNVCQAQNATKLLTTMKGLIGLVSVEAKTFKTLFAVDRDPVALAFDLAHYVFYWADGNGNIYMVEDQKNTLLYSG</sequence>
<dbReference type="InterPro" id="IPR001881">
    <property type="entry name" value="EGF-like_Ca-bd_dom"/>
</dbReference>
<reference evidence="6" key="1">
    <citation type="submission" date="2013-03" db="EMBL/GenBank/DDBJ databases">
        <authorList>
            <person name="Jeffery W."/>
            <person name="Warren W."/>
            <person name="Wilson R.K."/>
        </authorList>
    </citation>
    <scope>NUCLEOTIDE SEQUENCE</scope>
    <source>
        <strain evidence="6">female</strain>
    </source>
</reference>
<feature type="domain" description="EGF-like" evidence="4">
    <location>
        <begin position="9"/>
        <end position="47"/>
    </location>
</feature>
<proteinExistence type="predicted"/>
<keyword evidence="2" id="KW-1015">Disulfide bond</keyword>
<evidence type="ECO:0000256" key="3">
    <source>
        <dbReference type="PROSITE-ProRule" id="PRU00076"/>
    </source>
</evidence>
<dbReference type="InterPro" id="IPR000152">
    <property type="entry name" value="EGF-type_Asp/Asn_hydroxyl_site"/>
</dbReference>
<dbReference type="SUPFAM" id="SSF57196">
    <property type="entry name" value="EGF/Laminin"/>
    <property type="match status" value="1"/>
</dbReference>
<dbReference type="Proteomes" id="UP000018467">
    <property type="component" value="Unassembled WGS sequence"/>
</dbReference>
<organism evidence="5 6">
    <name type="scientific">Astyanax mexicanus</name>
    <name type="common">Blind cave fish</name>
    <name type="synonym">Astyanax fasciatus mexicanus</name>
    <dbReference type="NCBI Taxonomy" id="7994"/>
    <lineage>
        <taxon>Eukaryota</taxon>
        <taxon>Metazoa</taxon>
        <taxon>Chordata</taxon>
        <taxon>Craniata</taxon>
        <taxon>Vertebrata</taxon>
        <taxon>Euteleostomi</taxon>
        <taxon>Actinopterygii</taxon>
        <taxon>Neopterygii</taxon>
        <taxon>Teleostei</taxon>
        <taxon>Ostariophysi</taxon>
        <taxon>Characiformes</taxon>
        <taxon>Characoidei</taxon>
        <taxon>Acestrorhamphidae</taxon>
        <taxon>Acestrorhamphinae</taxon>
        <taxon>Astyanax</taxon>
    </lineage>
</organism>